<keyword evidence="4 6" id="KW-0648">Protein biosynthesis</keyword>
<dbReference type="SUPFAM" id="SSF55194">
    <property type="entry name" value="Ribosome recycling factor, RRF"/>
    <property type="match status" value="1"/>
</dbReference>
<evidence type="ECO:0000256" key="4">
    <source>
        <dbReference type="ARBA" id="ARBA00022917"/>
    </source>
</evidence>
<dbReference type="Gene3D" id="1.10.132.20">
    <property type="entry name" value="Ribosome-recycling factor"/>
    <property type="match status" value="1"/>
</dbReference>
<dbReference type="PANTHER" id="PTHR20982">
    <property type="entry name" value="RIBOSOME RECYCLING FACTOR"/>
    <property type="match status" value="1"/>
</dbReference>
<comment type="function">
    <text evidence="5 6">Responsible for the release of ribosomes from messenger RNA at the termination of protein biosynthesis. May increase the efficiency of translation by recycling ribosomes from one round of translation to another.</text>
</comment>
<dbReference type="InterPro" id="IPR023584">
    <property type="entry name" value="Ribosome_recyc_fac_dom"/>
</dbReference>
<dbReference type="GO" id="GO:0005829">
    <property type="term" value="C:cytosol"/>
    <property type="evidence" value="ECO:0007669"/>
    <property type="project" value="GOC"/>
</dbReference>
<evidence type="ECO:0000256" key="2">
    <source>
        <dbReference type="ARBA" id="ARBA00005912"/>
    </source>
</evidence>
<accession>A0A8J7QKQ8</accession>
<protein>
    <recommendedName>
        <fullName evidence="6">Ribosome-recycling factor</fullName>
        <shortName evidence="6">RRF</shortName>
    </recommendedName>
    <alternativeName>
        <fullName evidence="6">Ribosome-releasing factor</fullName>
    </alternativeName>
</protein>
<comment type="subcellular location">
    <subcellularLocation>
        <location evidence="1 6">Cytoplasm</location>
    </subcellularLocation>
</comment>
<evidence type="ECO:0000313" key="8">
    <source>
        <dbReference type="EMBL" id="MBO1320018.1"/>
    </source>
</evidence>
<gene>
    <name evidence="6 8" type="primary">frr</name>
    <name evidence="8" type="ORF">J3U88_16205</name>
</gene>
<keyword evidence="3 6" id="KW-0963">Cytoplasm</keyword>
<dbReference type="GO" id="GO:0002184">
    <property type="term" value="P:cytoplasmic translational termination"/>
    <property type="evidence" value="ECO:0007669"/>
    <property type="project" value="TreeGrafter"/>
</dbReference>
<proteinExistence type="inferred from homology"/>
<feature type="domain" description="Ribosome recycling factor" evidence="7">
    <location>
        <begin position="22"/>
        <end position="183"/>
    </location>
</feature>
<dbReference type="AlphaFoldDB" id="A0A8J7QKQ8"/>
<dbReference type="PANTHER" id="PTHR20982:SF3">
    <property type="entry name" value="MITOCHONDRIAL RIBOSOME RECYCLING FACTOR PSEUDO 1"/>
    <property type="match status" value="1"/>
</dbReference>
<keyword evidence="9" id="KW-1185">Reference proteome</keyword>
<dbReference type="RefSeq" id="WP_207859972.1">
    <property type="nucleotide sequence ID" value="NZ_JAFREP010000015.1"/>
</dbReference>
<sequence length="185" mass="20390">MLDEHYADAKTRMGQAVKKFAGELSKVRTGRASLAVFDGVKVDYYGSPTPINQVAALANPEPNLITIQPWEPNMLGPIEKAILGANLGLTPNNDGALIRISVPPLTEERRKEYVKQVHKLAEAAKTAVRNIRRDVNDALKGLEKEKEISQDDLHRGLDEIQKITDGKVGEIDKLTKGKESEILDV</sequence>
<comment type="similarity">
    <text evidence="2 6">Belongs to the RRF family.</text>
</comment>
<evidence type="ECO:0000256" key="5">
    <source>
        <dbReference type="ARBA" id="ARBA00025050"/>
    </source>
</evidence>
<dbReference type="InterPro" id="IPR002661">
    <property type="entry name" value="Ribosome_recyc_fac"/>
</dbReference>
<organism evidence="8 9">
    <name type="scientific">Acanthopleuribacter pedis</name>
    <dbReference type="NCBI Taxonomy" id="442870"/>
    <lineage>
        <taxon>Bacteria</taxon>
        <taxon>Pseudomonadati</taxon>
        <taxon>Acidobacteriota</taxon>
        <taxon>Holophagae</taxon>
        <taxon>Acanthopleuribacterales</taxon>
        <taxon>Acanthopleuribacteraceae</taxon>
        <taxon>Acanthopleuribacter</taxon>
    </lineage>
</organism>
<evidence type="ECO:0000256" key="3">
    <source>
        <dbReference type="ARBA" id="ARBA00022490"/>
    </source>
</evidence>
<dbReference type="Gene3D" id="3.30.1360.40">
    <property type="match status" value="1"/>
</dbReference>
<evidence type="ECO:0000256" key="1">
    <source>
        <dbReference type="ARBA" id="ARBA00004496"/>
    </source>
</evidence>
<comment type="caution">
    <text evidence="8">The sequence shown here is derived from an EMBL/GenBank/DDBJ whole genome shotgun (WGS) entry which is preliminary data.</text>
</comment>
<name>A0A8J7QKQ8_9BACT</name>
<dbReference type="EMBL" id="JAFREP010000015">
    <property type="protein sequence ID" value="MBO1320018.1"/>
    <property type="molecule type" value="Genomic_DNA"/>
</dbReference>
<dbReference type="FunFam" id="3.30.1360.40:FF:000001">
    <property type="entry name" value="Ribosome-recycling factor"/>
    <property type="match status" value="1"/>
</dbReference>
<dbReference type="InterPro" id="IPR036191">
    <property type="entry name" value="RRF_sf"/>
</dbReference>
<evidence type="ECO:0000313" key="9">
    <source>
        <dbReference type="Proteomes" id="UP000664417"/>
    </source>
</evidence>
<dbReference type="GO" id="GO:0043023">
    <property type="term" value="F:ribosomal large subunit binding"/>
    <property type="evidence" value="ECO:0007669"/>
    <property type="project" value="TreeGrafter"/>
</dbReference>
<evidence type="ECO:0000256" key="6">
    <source>
        <dbReference type="HAMAP-Rule" id="MF_00040"/>
    </source>
</evidence>
<dbReference type="FunFam" id="1.10.132.20:FF:000001">
    <property type="entry name" value="Ribosome-recycling factor"/>
    <property type="match status" value="1"/>
</dbReference>
<dbReference type="Pfam" id="PF01765">
    <property type="entry name" value="RRF"/>
    <property type="match status" value="1"/>
</dbReference>
<reference evidence="8" key="1">
    <citation type="submission" date="2021-03" db="EMBL/GenBank/DDBJ databases">
        <authorList>
            <person name="Wang G."/>
        </authorList>
    </citation>
    <scope>NUCLEOTIDE SEQUENCE</scope>
    <source>
        <strain evidence="8">KCTC 12899</strain>
    </source>
</reference>
<dbReference type="CDD" id="cd00520">
    <property type="entry name" value="RRF"/>
    <property type="match status" value="1"/>
</dbReference>
<dbReference type="NCBIfam" id="TIGR00496">
    <property type="entry name" value="frr"/>
    <property type="match status" value="1"/>
</dbReference>
<dbReference type="HAMAP" id="MF_00040">
    <property type="entry name" value="RRF"/>
    <property type="match status" value="1"/>
</dbReference>
<dbReference type="Proteomes" id="UP000664417">
    <property type="component" value="Unassembled WGS sequence"/>
</dbReference>
<evidence type="ECO:0000259" key="7">
    <source>
        <dbReference type="Pfam" id="PF01765"/>
    </source>
</evidence>